<dbReference type="Gene3D" id="3.40.50.1820">
    <property type="entry name" value="alpha/beta hydrolase"/>
    <property type="match status" value="1"/>
</dbReference>
<feature type="domain" description="AB hydrolase-1" evidence="2">
    <location>
        <begin position="44"/>
        <end position="169"/>
    </location>
</feature>
<gene>
    <name evidence="3" type="ORF">TCAL_13019</name>
</gene>
<dbReference type="SUPFAM" id="SSF53474">
    <property type="entry name" value="alpha/beta-Hydrolases"/>
    <property type="match status" value="1"/>
</dbReference>
<dbReference type="Proteomes" id="UP000318571">
    <property type="component" value="Chromosome 8"/>
</dbReference>
<evidence type="ECO:0000313" key="4">
    <source>
        <dbReference type="Proteomes" id="UP000318571"/>
    </source>
</evidence>
<dbReference type="GO" id="GO:0005739">
    <property type="term" value="C:mitochondrion"/>
    <property type="evidence" value="ECO:0007669"/>
    <property type="project" value="TreeGrafter"/>
</dbReference>
<evidence type="ECO:0000256" key="1">
    <source>
        <dbReference type="ARBA" id="ARBA00038097"/>
    </source>
</evidence>
<dbReference type="GO" id="GO:0042171">
    <property type="term" value="F:lysophosphatidic acid acyltransferase activity"/>
    <property type="evidence" value="ECO:0007669"/>
    <property type="project" value="TreeGrafter"/>
</dbReference>
<dbReference type="GO" id="GO:0052689">
    <property type="term" value="F:carboxylic ester hydrolase activity"/>
    <property type="evidence" value="ECO:0007669"/>
    <property type="project" value="TreeGrafter"/>
</dbReference>
<dbReference type="GO" id="GO:0006654">
    <property type="term" value="P:phosphatidic acid biosynthetic process"/>
    <property type="evidence" value="ECO:0007669"/>
    <property type="project" value="TreeGrafter"/>
</dbReference>
<dbReference type="PANTHER" id="PTHR42886">
    <property type="entry name" value="RE40534P-RELATED"/>
    <property type="match status" value="1"/>
</dbReference>
<reference evidence="3 4" key="1">
    <citation type="journal article" date="2018" name="Nat. Ecol. Evol.">
        <title>Genomic signatures of mitonuclear coevolution across populations of Tigriopus californicus.</title>
        <authorList>
            <person name="Barreto F.S."/>
            <person name="Watson E.T."/>
            <person name="Lima T.G."/>
            <person name="Willett C.S."/>
            <person name="Edmands S."/>
            <person name="Li W."/>
            <person name="Burton R.S."/>
        </authorList>
    </citation>
    <scope>NUCLEOTIDE SEQUENCE [LARGE SCALE GENOMIC DNA]</scope>
    <source>
        <strain evidence="3 4">San Diego</strain>
    </source>
</reference>
<comment type="caution">
    <text evidence="3">The sequence shown here is derived from an EMBL/GenBank/DDBJ whole genome shotgun (WGS) entry which is preliminary data.</text>
</comment>
<dbReference type="GO" id="GO:0055088">
    <property type="term" value="P:lipid homeostasis"/>
    <property type="evidence" value="ECO:0007669"/>
    <property type="project" value="TreeGrafter"/>
</dbReference>
<evidence type="ECO:0000259" key="2">
    <source>
        <dbReference type="Pfam" id="PF00561"/>
    </source>
</evidence>
<dbReference type="InterPro" id="IPR029058">
    <property type="entry name" value="AB_hydrolase_fold"/>
</dbReference>
<feature type="non-terminal residue" evidence="3">
    <location>
        <position position="329"/>
    </location>
</feature>
<protein>
    <recommendedName>
        <fullName evidence="2">AB hydrolase-1 domain-containing protein</fullName>
    </recommendedName>
</protein>
<proteinExistence type="inferred from homology"/>
<organism evidence="3 4">
    <name type="scientific">Tigriopus californicus</name>
    <name type="common">Marine copepod</name>
    <dbReference type="NCBI Taxonomy" id="6832"/>
    <lineage>
        <taxon>Eukaryota</taxon>
        <taxon>Metazoa</taxon>
        <taxon>Ecdysozoa</taxon>
        <taxon>Arthropoda</taxon>
        <taxon>Crustacea</taxon>
        <taxon>Multicrustacea</taxon>
        <taxon>Hexanauplia</taxon>
        <taxon>Copepoda</taxon>
        <taxon>Harpacticoida</taxon>
        <taxon>Harpacticidae</taxon>
        <taxon>Tigriopus</taxon>
    </lineage>
</organism>
<dbReference type="AlphaFoldDB" id="A0A553N9S0"/>
<keyword evidence="4" id="KW-1185">Reference proteome</keyword>
<accession>A0A553N9S0</accession>
<dbReference type="OMA" id="AFHSMMQ"/>
<dbReference type="GO" id="GO:0005811">
    <property type="term" value="C:lipid droplet"/>
    <property type="evidence" value="ECO:0007669"/>
    <property type="project" value="TreeGrafter"/>
</dbReference>
<dbReference type="PANTHER" id="PTHR42886:SF29">
    <property type="entry name" value="PUMMELIG, ISOFORM A"/>
    <property type="match status" value="1"/>
</dbReference>
<dbReference type="InterPro" id="IPR000073">
    <property type="entry name" value="AB_hydrolase_1"/>
</dbReference>
<name>A0A553N9S0_TIGCA</name>
<dbReference type="PRINTS" id="PR00111">
    <property type="entry name" value="ABHYDROLASE"/>
</dbReference>
<dbReference type="EMBL" id="VCGU01000459">
    <property type="protein sequence ID" value="TRY62191.1"/>
    <property type="molecule type" value="Genomic_DNA"/>
</dbReference>
<dbReference type="Pfam" id="PF00561">
    <property type="entry name" value="Abhydrolase_1"/>
    <property type="match status" value="1"/>
</dbReference>
<sequence>MKLPSQGFYVDIGQINGQSCRIWTRRFGSTPSVPSPPGQREPLPLVLIHGMASGLALFALNIEAWARERLVYAIDLPGFARSSRPAFSSDPETAEGQFVVALEEWRRQLKLAKICLLGHSFGGYLSCAYALQHPEHVGHLIAADPWGFPERPKDLAQRYNLPWYVKAIFGVARHFNPLASLRAVGPYGPKVVKRMRPDLIRKFRPLFTSDEENMEVVPNYIYHCNVQTPSGESAFHSLMSSFAWSKFPMFPRLAQLSPSVPLTVIYGGLSWVTAIPAEDFATIRPDPQAYTSVKILKQSSHHVYVDEMDLFNDLVNKACVVSQEKFKAT</sequence>
<comment type="similarity">
    <text evidence="1">Belongs to the peptidase S33 family. ABHD4/ABHD5 subfamily.</text>
</comment>
<evidence type="ECO:0000313" key="3">
    <source>
        <dbReference type="EMBL" id="TRY62191.1"/>
    </source>
</evidence>
<dbReference type="STRING" id="6832.A0A553N9S0"/>